<dbReference type="GeneTree" id="ENSGT00940000156953"/>
<dbReference type="PROSITE" id="PS00383">
    <property type="entry name" value="TYR_PHOSPHATASE_1"/>
    <property type="match status" value="1"/>
</dbReference>
<dbReference type="InterPro" id="IPR017074">
    <property type="entry name" value="mRNA_cap_enz_bifunc"/>
</dbReference>
<dbReference type="FunFam" id="3.30.470.30:FF:000040">
    <property type="entry name" value="mRNA-capping enzyme"/>
    <property type="match status" value="1"/>
</dbReference>
<dbReference type="PROSITE" id="PS50056">
    <property type="entry name" value="TYR_PHOSPHATASE_2"/>
    <property type="match status" value="1"/>
</dbReference>
<evidence type="ECO:0000256" key="2">
    <source>
        <dbReference type="ARBA" id="ARBA00022912"/>
    </source>
</evidence>
<reference evidence="11" key="2">
    <citation type="submission" date="2025-08" db="UniProtKB">
        <authorList>
            <consortium name="Ensembl"/>
        </authorList>
    </citation>
    <scope>IDENTIFICATION</scope>
</reference>
<dbReference type="SUPFAM" id="SSF50249">
    <property type="entry name" value="Nucleic acid-binding proteins"/>
    <property type="match status" value="1"/>
</dbReference>
<comment type="catalytic activity">
    <reaction evidence="4">
        <text>a 5'-end triphospho-ribonucleoside in mRNA + H2O = a 5'-end diphospho-ribonucleoside in mRNA + phosphate + H(+)</text>
        <dbReference type="Rhea" id="RHEA:67004"/>
        <dbReference type="Rhea" id="RHEA-COMP:17164"/>
        <dbReference type="Rhea" id="RHEA-COMP:17165"/>
        <dbReference type="ChEBI" id="CHEBI:15377"/>
        <dbReference type="ChEBI" id="CHEBI:15378"/>
        <dbReference type="ChEBI" id="CHEBI:43474"/>
        <dbReference type="ChEBI" id="CHEBI:167616"/>
        <dbReference type="ChEBI" id="CHEBI:167618"/>
        <dbReference type="EC" id="3.6.1.74"/>
    </reaction>
</comment>
<evidence type="ECO:0000256" key="8">
    <source>
        <dbReference type="SAM" id="MobiDB-lite"/>
    </source>
</evidence>
<keyword evidence="4" id="KW-0808">Transferase</keyword>
<dbReference type="GO" id="GO:0005525">
    <property type="term" value="F:GTP binding"/>
    <property type="evidence" value="ECO:0007669"/>
    <property type="project" value="UniProtKB-UniRule"/>
</dbReference>
<dbReference type="InterPro" id="IPR029021">
    <property type="entry name" value="Prot-tyrosine_phosphatase-like"/>
</dbReference>
<dbReference type="InterPro" id="IPR016130">
    <property type="entry name" value="Tyr_Pase_AS"/>
</dbReference>
<evidence type="ECO:0000259" key="10">
    <source>
        <dbReference type="PROSITE" id="PS50056"/>
    </source>
</evidence>
<protein>
    <recommendedName>
        <fullName evidence="4">mRNA-capping enzyme</fullName>
    </recommendedName>
    <domain>
        <recommendedName>
            <fullName evidence="4">mRNA 5'-triphosphate monophosphatase</fullName>
            <ecNumber evidence="4">3.6.1.74</ecNumber>
        </recommendedName>
        <alternativeName>
            <fullName evidence="4">mRNA 5'-phosphatase</fullName>
        </alternativeName>
    </domain>
    <domain>
        <recommendedName>
            <fullName evidence="4">mRNA guanylyltransferase</fullName>
            <ecNumber evidence="4">2.7.7.50</ecNumber>
        </recommendedName>
        <alternativeName>
            <fullName evidence="4">GTP--RNA guanylyltransferase</fullName>
            <shortName evidence="4">GTase</shortName>
        </alternativeName>
    </domain>
</protein>
<dbReference type="GO" id="GO:0004484">
    <property type="term" value="F:mRNA guanylyltransferase activity"/>
    <property type="evidence" value="ECO:0007669"/>
    <property type="project" value="UniProtKB-UniRule"/>
</dbReference>
<feature type="binding site" evidence="7">
    <location>
        <begin position="343"/>
        <end position="345"/>
    </location>
    <ligand>
        <name>GTP</name>
        <dbReference type="ChEBI" id="CHEBI:37565"/>
    </ligand>
</feature>
<evidence type="ECO:0000256" key="3">
    <source>
        <dbReference type="ARBA" id="ARBA00044624"/>
    </source>
</evidence>
<feature type="binding site" evidence="7">
    <location>
        <begin position="472"/>
        <end position="477"/>
    </location>
    <ligand>
        <name>GTP</name>
        <dbReference type="ChEBI" id="CHEBI:37565"/>
    </ligand>
</feature>
<dbReference type="OrthoDB" id="200924at2759"/>
<dbReference type="PIRSF" id="PIRSF036958">
    <property type="entry name" value="mRNA_capping_HCE"/>
    <property type="match status" value="1"/>
</dbReference>
<dbReference type="PANTHER" id="PTHR10367:SF17">
    <property type="entry name" value="MRNA-CAPPING ENZYME"/>
    <property type="match status" value="1"/>
</dbReference>
<dbReference type="GO" id="GO:0006370">
    <property type="term" value="P:7-methylguanosine mRNA capping"/>
    <property type="evidence" value="ECO:0007669"/>
    <property type="project" value="UniProtKB-UniRule"/>
</dbReference>
<proteinExistence type="inferred from homology"/>
<dbReference type="GO" id="GO:0005524">
    <property type="term" value="F:ATP binding"/>
    <property type="evidence" value="ECO:0007669"/>
    <property type="project" value="InterPro"/>
</dbReference>
<dbReference type="InterPro" id="IPR000387">
    <property type="entry name" value="Tyr_Pase_dom"/>
</dbReference>
<dbReference type="Pfam" id="PF01331">
    <property type="entry name" value="mRNA_cap_enzyme"/>
    <property type="match status" value="1"/>
</dbReference>
<dbReference type="InterPro" id="IPR001339">
    <property type="entry name" value="mRNA_cap_enzyme_adenylation"/>
</dbReference>
<dbReference type="GO" id="GO:0004651">
    <property type="term" value="F:polynucleotide 5'-phosphatase activity"/>
    <property type="evidence" value="ECO:0007669"/>
    <property type="project" value="UniProtKB-UniRule"/>
</dbReference>
<dbReference type="PROSITE" id="PS50054">
    <property type="entry name" value="TYR_PHOSPHATASE_DUAL"/>
    <property type="match status" value="1"/>
</dbReference>
<dbReference type="EC" id="2.7.7.50" evidence="4"/>
<dbReference type="AlphaFoldDB" id="A0A7N6BZD4"/>
<dbReference type="GO" id="GO:0005634">
    <property type="term" value="C:nucleus"/>
    <property type="evidence" value="ECO:0007669"/>
    <property type="project" value="UniProtKB-SubCell"/>
</dbReference>
<comment type="function">
    <text evidence="4">Bifunctional mRNA-capping enzyme exhibiting RNA 5'-triphosphate monophosphatase activity in the N-terminal part and mRNA guanylyltransferase activity in the C-terminal part. Catalyzes the first two steps of cap formation: by removing the gamma-phosphate from the 5'-triphosphate end of nascent mRNA to yield a diphosphate end, and by transferring the GMP moiety of GTP to the 5'-diphosphate terminus of RNA via a covalent enzyme-GMP reaction intermediate.</text>
</comment>
<dbReference type="FunFam" id="3.90.190.10:FF:000040">
    <property type="entry name" value="mRNA-capping enzyme"/>
    <property type="match status" value="1"/>
</dbReference>
<dbReference type="SUPFAM" id="SSF56091">
    <property type="entry name" value="DNA ligase/mRNA capping enzyme, catalytic domain"/>
    <property type="match status" value="1"/>
</dbReference>
<evidence type="ECO:0000313" key="12">
    <source>
        <dbReference type="Proteomes" id="UP000265040"/>
    </source>
</evidence>
<feature type="compositionally biased region" description="Low complexity" evidence="8">
    <location>
        <begin position="206"/>
        <end position="218"/>
    </location>
</feature>
<organism evidence="11 12">
    <name type="scientific">Anabas testudineus</name>
    <name type="common">Climbing perch</name>
    <name type="synonym">Anthias testudineus</name>
    <dbReference type="NCBI Taxonomy" id="64144"/>
    <lineage>
        <taxon>Eukaryota</taxon>
        <taxon>Metazoa</taxon>
        <taxon>Chordata</taxon>
        <taxon>Craniata</taxon>
        <taxon>Vertebrata</taxon>
        <taxon>Euteleostomi</taxon>
        <taxon>Actinopterygii</taxon>
        <taxon>Neopterygii</taxon>
        <taxon>Teleostei</taxon>
        <taxon>Neoteleostei</taxon>
        <taxon>Acanthomorphata</taxon>
        <taxon>Anabantaria</taxon>
        <taxon>Anabantiformes</taxon>
        <taxon>Anabantoidei</taxon>
        <taxon>Anabantidae</taxon>
        <taxon>Anabas</taxon>
    </lineage>
</organism>
<gene>
    <name evidence="11" type="primary">RNGTT</name>
</gene>
<keyword evidence="4" id="KW-0539">Nucleus</keyword>
<dbReference type="EC" id="3.6.1.74" evidence="4"/>
<dbReference type="InterPro" id="IPR000340">
    <property type="entry name" value="Dual-sp_phosphatase_cat-dom"/>
</dbReference>
<feature type="binding site" evidence="7">
    <location>
        <position position="299"/>
    </location>
    <ligand>
        <name>GTP</name>
        <dbReference type="ChEBI" id="CHEBI:37565"/>
    </ligand>
</feature>
<name>A0A7N6BZD4_ANATE</name>
<dbReference type="CDD" id="cd07895">
    <property type="entry name" value="Adenylation_mRNA_capping"/>
    <property type="match status" value="1"/>
</dbReference>
<evidence type="ECO:0000256" key="6">
    <source>
        <dbReference type="PIRSR" id="PIRSR036958-2"/>
    </source>
</evidence>
<comment type="catalytic activity">
    <reaction evidence="3">
        <text>a 5'-end diphospho-ribonucleoside in mRNA + GTP + H(+) = a 5'-end (5'-triphosphoguanosine)-ribonucleoside in mRNA + diphosphate</text>
        <dbReference type="Rhea" id="RHEA:67012"/>
        <dbReference type="Rhea" id="RHEA-COMP:17165"/>
        <dbReference type="Rhea" id="RHEA-COMP:17166"/>
        <dbReference type="ChEBI" id="CHEBI:15378"/>
        <dbReference type="ChEBI" id="CHEBI:33019"/>
        <dbReference type="ChEBI" id="CHEBI:37565"/>
        <dbReference type="ChEBI" id="CHEBI:167616"/>
        <dbReference type="ChEBI" id="CHEBI:167617"/>
        <dbReference type="EC" id="2.7.7.50"/>
    </reaction>
    <physiologicalReaction direction="left-to-right" evidence="3">
        <dbReference type="Rhea" id="RHEA:67013"/>
    </physiologicalReaction>
</comment>
<feature type="binding site" evidence="7">
    <location>
        <position position="315"/>
    </location>
    <ligand>
        <name>GTP</name>
        <dbReference type="ChEBI" id="CHEBI:37565"/>
    </ligand>
</feature>
<keyword evidence="4" id="KW-0506">mRNA capping</keyword>
<sequence>MSHTGPPPRWRNCPRRGQPVAGKFLPMKTMLGPRYDDQVAEENRFHPSMLSNYLKSLKVKMGLLVDLTNTTRFYDRNDIEKEGIKYVKFQCKGHGECPGKETTTMFIRLCEHFIEKNPTELIGVHCTHGFNRTGFLICAYLVEKMDWSIEAAVAAFGQARAPGIYKGDYLKELFRRYGDEEDTPPAPALPEWCFDDDDGDVDDDGNVVGQESGPSSSGSGPGKRKKEKLKLGAVFLEGITVRGVTQVTTQPKLGEIQRMCQVMAESGFPGAQPVSMDRQNLRFLEQNPYKVSWKADGTRYMMLINGKNEVFMIDRDNTVFHIANLEFPFRKDLRVHLSNTLLDGEMIIDKVNGQPVPRYLIYDIIKFNGQPVGQCDFNIRLLCMEKEIIYPRLEKMKTGQIDKTKEPFSVRNKPFFDIHAARKLLEGSFTSQVSHEVDGLIFQPCGATKELKQYDNKIIECTFANDSWVFMRQRVDKSFPNSYDTAMAVCKSIQEPVTKEILLEYLDRCAQGVQVQNRKHPPDPDSELMPPPPPKRPNRAIP</sequence>
<dbReference type="InterPro" id="IPR051029">
    <property type="entry name" value="mRNA_Capping_Enz/RNA_Phosphat"/>
</dbReference>
<keyword evidence="2" id="KW-0904">Protein phosphatase</keyword>
<feature type="region of interest" description="Disordered" evidence="8">
    <location>
        <begin position="514"/>
        <end position="542"/>
    </location>
</feature>
<dbReference type="InterPro" id="IPR020422">
    <property type="entry name" value="TYR_PHOSPHATASE_DUAL_dom"/>
</dbReference>
<reference evidence="11" key="1">
    <citation type="submission" date="2021-04" db="EMBL/GenBank/DDBJ databases">
        <authorList>
            <consortium name="Wellcome Sanger Institute Data Sharing"/>
        </authorList>
    </citation>
    <scope>NUCLEOTIDE SEQUENCE [LARGE SCALE GENOMIC DNA]</scope>
</reference>
<dbReference type="Gene3D" id="3.30.470.30">
    <property type="entry name" value="DNA ligase/mRNA capping enzyme"/>
    <property type="match status" value="1"/>
</dbReference>
<keyword evidence="1 4" id="KW-0378">Hydrolase</keyword>
<comment type="subcellular location">
    <subcellularLocation>
        <location evidence="4">Nucleus</location>
    </subcellularLocation>
</comment>
<evidence type="ECO:0000256" key="4">
    <source>
        <dbReference type="PIRNR" id="PIRNR036958"/>
    </source>
</evidence>
<feature type="region of interest" description="Disordered" evidence="8">
    <location>
        <begin position="203"/>
        <end position="225"/>
    </location>
</feature>
<evidence type="ECO:0000313" key="11">
    <source>
        <dbReference type="Ensembl" id="ENSATEP00000069436.2"/>
    </source>
</evidence>
<comment type="similarity">
    <text evidence="4">In the C-terminal section; belongs to the eukaryotic GTase family.</text>
</comment>
<dbReference type="GO" id="GO:0004721">
    <property type="term" value="F:phosphoprotein phosphatase activity"/>
    <property type="evidence" value="ECO:0007669"/>
    <property type="project" value="UniProtKB-UniRule"/>
</dbReference>
<feature type="domain" description="Tyrosine specific protein phosphatases" evidence="10">
    <location>
        <begin position="104"/>
        <end position="171"/>
    </location>
</feature>
<feature type="active site" description="Phosphocysteine intermediate" evidence="5">
    <location>
        <position position="126"/>
    </location>
</feature>
<keyword evidence="12" id="KW-1185">Reference proteome</keyword>
<feature type="active site" description="N6-GMP-lysine intermediate" evidence="6">
    <location>
        <position position="294"/>
    </location>
</feature>
<dbReference type="CDD" id="cd17664">
    <property type="entry name" value="Mce1_N"/>
    <property type="match status" value="1"/>
</dbReference>
<evidence type="ECO:0000259" key="9">
    <source>
        <dbReference type="PROSITE" id="PS50054"/>
    </source>
</evidence>
<dbReference type="Gene3D" id="3.30.1490.430">
    <property type="match status" value="1"/>
</dbReference>
<evidence type="ECO:0000256" key="7">
    <source>
        <dbReference type="PIRSR" id="PIRSR036958-3"/>
    </source>
</evidence>
<keyword evidence="4 7" id="KW-0547">Nucleotide-binding</keyword>
<accession>A0A7N6BZD4</accession>
<dbReference type="Gene3D" id="3.90.190.10">
    <property type="entry name" value="Protein tyrosine phosphatase superfamily"/>
    <property type="match status" value="1"/>
</dbReference>
<keyword evidence="4" id="KW-0548">Nucleotidyltransferase</keyword>
<dbReference type="Ensembl" id="ENSATET00000038394.2">
    <property type="protein sequence ID" value="ENSATEP00000069436.2"/>
    <property type="gene ID" value="ENSATEG00000018015.3"/>
</dbReference>
<keyword evidence="4" id="KW-0507">mRNA processing</keyword>
<feature type="domain" description="Tyrosine-protein phosphatase" evidence="9">
    <location>
        <begin position="25"/>
        <end position="183"/>
    </location>
</feature>
<reference evidence="11" key="3">
    <citation type="submission" date="2025-09" db="UniProtKB">
        <authorList>
            <consortium name="Ensembl"/>
        </authorList>
    </citation>
    <scope>IDENTIFICATION</scope>
</reference>
<dbReference type="Pfam" id="PF00782">
    <property type="entry name" value="DSPc"/>
    <property type="match status" value="1"/>
</dbReference>
<dbReference type="GO" id="GO:0140818">
    <property type="term" value="F:mRNA 5'-triphosphate monophosphatase activity"/>
    <property type="evidence" value="ECO:0007669"/>
    <property type="project" value="UniProtKB-EC"/>
</dbReference>
<evidence type="ECO:0000256" key="1">
    <source>
        <dbReference type="ARBA" id="ARBA00022801"/>
    </source>
</evidence>
<dbReference type="PANTHER" id="PTHR10367">
    <property type="entry name" value="MRNA-CAPPING ENZYME"/>
    <property type="match status" value="1"/>
</dbReference>
<dbReference type="InterPro" id="IPR012340">
    <property type="entry name" value="NA-bd_OB-fold"/>
</dbReference>
<comment type="similarity">
    <text evidence="4">In the N-terminal section; belongs to the non-receptor class of the protein-tyrosine phosphatase family.</text>
</comment>
<keyword evidence="4 7" id="KW-0342">GTP-binding</keyword>
<evidence type="ECO:0000256" key="5">
    <source>
        <dbReference type="PIRSR" id="PIRSR036958-1"/>
    </source>
</evidence>
<dbReference type="Proteomes" id="UP000265040">
    <property type="component" value="Chromosome 24"/>
</dbReference>
<dbReference type="SUPFAM" id="SSF52799">
    <property type="entry name" value="(Phosphotyrosine protein) phosphatases II"/>
    <property type="match status" value="1"/>
</dbReference>